<dbReference type="Pfam" id="PF01257">
    <property type="entry name" value="2Fe-2S_thioredx"/>
    <property type="match status" value="1"/>
</dbReference>
<reference evidence="8 9" key="1">
    <citation type="submission" date="2018-01" db="EMBL/GenBank/DDBJ databases">
        <title>Complete genome sequence of Bacteriovorax stolpii DSM12778.</title>
        <authorList>
            <person name="Tang B."/>
            <person name="Chang J."/>
        </authorList>
    </citation>
    <scope>NUCLEOTIDE SEQUENCE [LARGE SCALE GENOMIC DNA]</scope>
    <source>
        <strain evidence="8 9">DSM 12778</strain>
    </source>
</reference>
<dbReference type="PIRSF" id="PIRSF000216">
    <property type="entry name" value="NADH_DH_24kDa"/>
    <property type="match status" value="1"/>
</dbReference>
<dbReference type="Proteomes" id="UP000235584">
    <property type="component" value="Chromosome"/>
</dbReference>
<evidence type="ECO:0000256" key="2">
    <source>
        <dbReference type="ARBA" id="ARBA00022714"/>
    </source>
</evidence>
<dbReference type="RefSeq" id="WP_102244061.1">
    <property type="nucleotide sequence ID" value="NZ_CP025704.1"/>
</dbReference>
<feature type="binding site" evidence="7">
    <location>
        <position position="137"/>
    </location>
    <ligand>
        <name>[2Fe-2S] cluster</name>
        <dbReference type="ChEBI" id="CHEBI:190135"/>
    </ligand>
</feature>
<feature type="binding site" evidence="7">
    <location>
        <position position="141"/>
    </location>
    <ligand>
        <name>[2Fe-2S] cluster</name>
        <dbReference type="ChEBI" id="CHEBI:190135"/>
    </ligand>
</feature>
<evidence type="ECO:0000256" key="3">
    <source>
        <dbReference type="ARBA" id="ARBA00022723"/>
    </source>
</evidence>
<keyword evidence="4 7" id="KW-0408">Iron</keyword>
<dbReference type="FunFam" id="1.10.10.1590:FF:000001">
    <property type="entry name" value="NADH-quinone oxidoreductase subunit E"/>
    <property type="match status" value="1"/>
</dbReference>
<keyword evidence="9" id="KW-1185">Reference proteome</keyword>
<dbReference type="GO" id="GO:0051537">
    <property type="term" value="F:2 iron, 2 sulfur cluster binding"/>
    <property type="evidence" value="ECO:0007669"/>
    <property type="project" value="UniProtKB-KW"/>
</dbReference>
<feature type="binding site" evidence="7">
    <location>
        <position position="101"/>
    </location>
    <ligand>
        <name>[2Fe-2S] cluster</name>
        <dbReference type="ChEBI" id="CHEBI:190135"/>
    </ligand>
</feature>
<comment type="similarity">
    <text evidence="1">Belongs to the complex I 24 kDa subunit family.</text>
</comment>
<dbReference type="InterPro" id="IPR002023">
    <property type="entry name" value="NuoE-like"/>
</dbReference>
<dbReference type="EMBL" id="CP025704">
    <property type="protein sequence ID" value="AUN98770.1"/>
    <property type="molecule type" value="Genomic_DNA"/>
</dbReference>
<keyword evidence="5 7" id="KW-0411">Iron-sulfur</keyword>
<evidence type="ECO:0000256" key="6">
    <source>
        <dbReference type="ARBA" id="ARBA00034078"/>
    </source>
</evidence>
<sequence length="170" mass="19423">MSSHGVEKSHSQGAPFKFTAENLAKYEELLTRYDDVESALLPVLHLVQEQNRWLPTEAIEYVSELMKIPEIKIKEVISFYDMFYDVPVARNMVHVCTNITCSMFGGREIYQGLLKHFDTDYLTPTRDGRISLQKMECLGACEMAPCMRINNDYVGPVDLVAAIQKLEELP</sequence>
<dbReference type="CDD" id="cd03064">
    <property type="entry name" value="TRX_Fd_NuoE"/>
    <property type="match status" value="1"/>
</dbReference>
<evidence type="ECO:0000313" key="8">
    <source>
        <dbReference type="EMBL" id="AUN98770.1"/>
    </source>
</evidence>
<dbReference type="KEGG" id="bsto:C0V70_11795"/>
<protein>
    <submittedName>
        <fullName evidence="8">NAD(P)H-dependent oxidoreductase subunit E</fullName>
    </submittedName>
</protein>
<name>A0A2K9NTC2_BACTC</name>
<comment type="cofactor">
    <cofactor evidence="6">
        <name>[2Fe-2S] cluster</name>
        <dbReference type="ChEBI" id="CHEBI:190135"/>
    </cofactor>
</comment>
<dbReference type="PANTHER" id="PTHR10371">
    <property type="entry name" value="NADH DEHYDROGENASE UBIQUINONE FLAVOPROTEIN 2, MITOCHONDRIAL"/>
    <property type="match status" value="1"/>
</dbReference>
<accession>A0A2K9NTC2</accession>
<dbReference type="GO" id="GO:0003954">
    <property type="term" value="F:NADH dehydrogenase activity"/>
    <property type="evidence" value="ECO:0007669"/>
    <property type="project" value="TreeGrafter"/>
</dbReference>
<gene>
    <name evidence="8" type="ORF">C0V70_11795</name>
</gene>
<dbReference type="Gene3D" id="3.40.30.10">
    <property type="entry name" value="Glutaredoxin"/>
    <property type="match status" value="1"/>
</dbReference>
<dbReference type="InterPro" id="IPR041921">
    <property type="entry name" value="NuoE_N"/>
</dbReference>
<evidence type="ECO:0000256" key="1">
    <source>
        <dbReference type="ARBA" id="ARBA00010643"/>
    </source>
</evidence>
<dbReference type="GO" id="GO:0046872">
    <property type="term" value="F:metal ion binding"/>
    <property type="evidence" value="ECO:0007669"/>
    <property type="project" value="UniProtKB-KW"/>
</dbReference>
<dbReference type="AlphaFoldDB" id="A0A2K9NTC2"/>
<dbReference type="InterPro" id="IPR036249">
    <property type="entry name" value="Thioredoxin-like_sf"/>
</dbReference>
<evidence type="ECO:0000256" key="5">
    <source>
        <dbReference type="ARBA" id="ARBA00023014"/>
    </source>
</evidence>
<organism evidence="8 9">
    <name type="scientific">Bacteriovorax stolpii</name>
    <name type="common">Bdellovibrio stolpii</name>
    <dbReference type="NCBI Taxonomy" id="960"/>
    <lineage>
        <taxon>Bacteria</taxon>
        <taxon>Pseudomonadati</taxon>
        <taxon>Bdellovibrionota</taxon>
        <taxon>Bacteriovoracia</taxon>
        <taxon>Bacteriovoracales</taxon>
        <taxon>Bacteriovoracaceae</taxon>
        <taxon>Bacteriovorax</taxon>
    </lineage>
</organism>
<dbReference type="Gene3D" id="1.10.10.1590">
    <property type="entry name" value="NADH-quinone oxidoreductase subunit E"/>
    <property type="match status" value="1"/>
</dbReference>
<comment type="cofactor">
    <cofactor evidence="7">
        <name>[2Fe-2S] cluster</name>
        <dbReference type="ChEBI" id="CHEBI:190135"/>
    </cofactor>
    <text evidence="7">Binds 1 [2Fe-2S] cluster.</text>
</comment>
<evidence type="ECO:0000256" key="7">
    <source>
        <dbReference type="PIRSR" id="PIRSR000216-1"/>
    </source>
</evidence>
<dbReference type="InterPro" id="IPR042128">
    <property type="entry name" value="NuoE_dom"/>
</dbReference>
<proteinExistence type="inferred from homology"/>
<keyword evidence="3 7" id="KW-0479">Metal-binding</keyword>
<dbReference type="PANTHER" id="PTHR10371:SF3">
    <property type="entry name" value="NADH DEHYDROGENASE [UBIQUINONE] FLAVOPROTEIN 2, MITOCHONDRIAL"/>
    <property type="match status" value="1"/>
</dbReference>
<dbReference type="SUPFAM" id="SSF52833">
    <property type="entry name" value="Thioredoxin-like"/>
    <property type="match status" value="1"/>
</dbReference>
<keyword evidence="2 7" id="KW-0001">2Fe-2S</keyword>
<evidence type="ECO:0000313" key="9">
    <source>
        <dbReference type="Proteomes" id="UP000235584"/>
    </source>
</evidence>
<feature type="binding site" evidence="7">
    <location>
        <position position="96"/>
    </location>
    <ligand>
        <name>[2Fe-2S] cluster</name>
        <dbReference type="ChEBI" id="CHEBI:190135"/>
    </ligand>
</feature>
<evidence type="ECO:0000256" key="4">
    <source>
        <dbReference type="ARBA" id="ARBA00023004"/>
    </source>
</evidence>